<organism evidence="1 2">
    <name type="scientific">Actinomadura rayongensis</name>
    <dbReference type="NCBI Taxonomy" id="1429076"/>
    <lineage>
        <taxon>Bacteria</taxon>
        <taxon>Bacillati</taxon>
        <taxon>Actinomycetota</taxon>
        <taxon>Actinomycetes</taxon>
        <taxon>Streptosporangiales</taxon>
        <taxon>Thermomonosporaceae</taxon>
        <taxon>Actinomadura</taxon>
    </lineage>
</organism>
<protein>
    <submittedName>
        <fullName evidence="1">Enoyl-CoA hydratase/isomerase family protein</fullName>
    </submittedName>
</protein>
<evidence type="ECO:0000313" key="2">
    <source>
        <dbReference type="Proteomes" id="UP000431901"/>
    </source>
</evidence>
<dbReference type="SUPFAM" id="SSF52096">
    <property type="entry name" value="ClpP/crotonase"/>
    <property type="match status" value="1"/>
</dbReference>
<keyword evidence="2" id="KW-1185">Reference proteome</keyword>
<accession>A0A6I4W0V6</accession>
<dbReference type="InterPro" id="IPR029045">
    <property type="entry name" value="ClpP/crotonase-like_dom_sf"/>
</dbReference>
<gene>
    <name evidence="1" type="ORF">GQ466_03385</name>
</gene>
<evidence type="ECO:0000313" key="1">
    <source>
        <dbReference type="EMBL" id="MXQ63071.1"/>
    </source>
</evidence>
<dbReference type="InterPro" id="IPR053545">
    <property type="entry name" value="Enoyl-CoA_hydratase-like"/>
</dbReference>
<comment type="caution">
    <text evidence="1">The sequence shown here is derived from an EMBL/GenBank/DDBJ whole genome shotgun (WGS) entry which is preliminary data.</text>
</comment>
<dbReference type="GO" id="GO:0016853">
    <property type="term" value="F:isomerase activity"/>
    <property type="evidence" value="ECO:0007669"/>
    <property type="project" value="UniProtKB-KW"/>
</dbReference>
<dbReference type="Proteomes" id="UP000431901">
    <property type="component" value="Unassembled WGS sequence"/>
</dbReference>
<name>A0A6I4W0V6_9ACTN</name>
<dbReference type="EMBL" id="WUTW01000001">
    <property type="protein sequence ID" value="MXQ63071.1"/>
    <property type="molecule type" value="Genomic_DNA"/>
</dbReference>
<dbReference type="RefSeq" id="WP_161101276.1">
    <property type="nucleotide sequence ID" value="NZ_JBHLYI010000002.1"/>
</dbReference>
<dbReference type="NCBIfam" id="NF042431">
    <property type="entry name" value="EnCoAhydt_DpgB"/>
    <property type="match status" value="1"/>
</dbReference>
<proteinExistence type="predicted"/>
<sequence>MSDDDFVLEVDGAAPLATAPVKEVGALCDRVEDAGGTGVVIVHVSGAPGAGRVAGLGVAQVSKWERALRRLERLPAPVVAVARGDVGGIALDALLTADFRVAAPGTRLLVPVDGDATWPGMTLFRLARRDLGAVRRAALLGVPIETADARALGLLDEIAENTVEAVAALASAASGLAGTELAIRRRLLADAASMTFDDALGQHLAACERTLRRTTEREAAGIGRAAGERGAS</sequence>
<reference evidence="1 2" key="1">
    <citation type="submission" date="2019-12" db="EMBL/GenBank/DDBJ databases">
        <title>Nocardia macrotermitis sp. nov. and Nocardia aurantia sp. nov., isolated from the gut of the fungus growing-termite Macrotermes natalensis.</title>
        <authorList>
            <person name="Christine B."/>
            <person name="Rene B."/>
        </authorList>
    </citation>
    <scope>NUCLEOTIDE SEQUENCE [LARGE SCALE GENOMIC DNA]</scope>
    <source>
        <strain evidence="1 2">DSM 102126</strain>
    </source>
</reference>
<dbReference type="Gene3D" id="3.90.226.10">
    <property type="entry name" value="2-enoyl-CoA Hydratase, Chain A, domain 1"/>
    <property type="match status" value="1"/>
</dbReference>
<dbReference type="OrthoDB" id="6006525at2"/>
<keyword evidence="1" id="KW-0413">Isomerase</keyword>
<dbReference type="AlphaFoldDB" id="A0A6I4W0V6"/>